<evidence type="ECO:0000313" key="7">
    <source>
        <dbReference type="Proteomes" id="UP001152523"/>
    </source>
</evidence>
<evidence type="ECO:0000259" key="5">
    <source>
        <dbReference type="PROSITE" id="PS50966"/>
    </source>
</evidence>
<evidence type="ECO:0000256" key="2">
    <source>
        <dbReference type="ARBA" id="ARBA00022771"/>
    </source>
</evidence>
<comment type="caution">
    <text evidence="6">The sequence shown here is derived from an EMBL/GenBank/DDBJ whole genome shotgun (WGS) entry which is preliminary data.</text>
</comment>
<proteinExistence type="predicted"/>
<dbReference type="InterPro" id="IPR006564">
    <property type="entry name" value="Znf_PMZ"/>
</dbReference>
<keyword evidence="7" id="KW-1185">Reference proteome</keyword>
<dbReference type="Pfam" id="PF04434">
    <property type="entry name" value="SWIM"/>
    <property type="match status" value="1"/>
</dbReference>
<evidence type="ECO:0000313" key="6">
    <source>
        <dbReference type="EMBL" id="CAH9085664.1"/>
    </source>
</evidence>
<evidence type="ECO:0000256" key="4">
    <source>
        <dbReference type="PROSITE-ProRule" id="PRU00325"/>
    </source>
</evidence>
<organism evidence="6 7">
    <name type="scientific">Cuscuta epithymum</name>
    <dbReference type="NCBI Taxonomy" id="186058"/>
    <lineage>
        <taxon>Eukaryota</taxon>
        <taxon>Viridiplantae</taxon>
        <taxon>Streptophyta</taxon>
        <taxon>Embryophyta</taxon>
        <taxon>Tracheophyta</taxon>
        <taxon>Spermatophyta</taxon>
        <taxon>Magnoliopsida</taxon>
        <taxon>eudicotyledons</taxon>
        <taxon>Gunneridae</taxon>
        <taxon>Pentapetalae</taxon>
        <taxon>asterids</taxon>
        <taxon>lamiids</taxon>
        <taxon>Solanales</taxon>
        <taxon>Convolvulaceae</taxon>
        <taxon>Cuscuteae</taxon>
        <taxon>Cuscuta</taxon>
        <taxon>Cuscuta subgen. Cuscuta</taxon>
    </lineage>
</organism>
<keyword evidence="2 4" id="KW-0863">Zinc-finger</keyword>
<protein>
    <recommendedName>
        <fullName evidence="5">SWIM-type domain-containing protein</fullName>
    </recommendedName>
</protein>
<dbReference type="EMBL" id="CAMAPF010000053">
    <property type="protein sequence ID" value="CAH9085664.1"/>
    <property type="molecule type" value="Genomic_DNA"/>
</dbReference>
<feature type="non-terminal residue" evidence="6">
    <location>
        <position position="195"/>
    </location>
</feature>
<dbReference type="AlphaFoldDB" id="A0AAV0CX49"/>
<evidence type="ECO:0000256" key="3">
    <source>
        <dbReference type="ARBA" id="ARBA00022833"/>
    </source>
</evidence>
<dbReference type="GO" id="GO:0008270">
    <property type="term" value="F:zinc ion binding"/>
    <property type="evidence" value="ECO:0007669"/>
    <property type="project" value="UniProtKB-KW"/>
</dbReference>
<accession>A0AAV0CX49</accession>
<name>A0AAV0CX49_9ASTE</name>
<dbReference type="PANTHER" id="PTHR31973">
    <property type="entry name" value="POLYPROTEIN, PUTATIVE-RELATED"/>
    <property type="match status" value="1"/>
</dbReference>
<sequence>MLDSEDERIRTYLERIGHDKWSHAYASLNRYSVMMSNNAESLNAVNATAREFPICKLIEFIIARMQKWFYERRQTSTSNTFRLSTHFESELVLLQAMAAVMTVKPSCAFEFEVFDKKSRSYVVNLKERTCTCREFELDGFLCGHSVAAIRSRPGLSCYDYISEFYTAHRWAQTYCGIIHPIGSPEGWMVPSHVSQ</sequence>
<evidence type="ECO:0000256" key="1">
    <source>
        <dbReference type="ARBA" id="ARBA00022723"/>
    </source>
</evidence>
<dbReference type="Proteomes" id="UP001152523">
    <property type="component" value="Unassembled WGS sequence"/>
</dbReference>
<dbReference type="PANTHER" id="PTHR31973:SF187">
    <property type="entry name" value="MUTATOR TRANSPOSASE MUDRA PROTEIN"/>
    <property type="match status" value="1"/>
</dbReference>
<reference evidence="6" key="1">
    <citation type="submission" date="2022-07" db="EMBL/GenBank/DDBJ databases">
        <authorList>
            <person name="Macas J."/>
            <person name="Novak P."/>
            <person name="Neumann P."/>
        </authorList>
    </citation>
    <scope>NUCLEOTIDE SEQUENCE</scope>
</reference>
<keyword evidence="3" id="KW-0862">Zinc</keyword>
<dbReference type="SMART" id="SM00575">
    <property type="entry name" value="ZnF_PMZ"/>
    <property type="match status" value="1"/>
</dbReference>
<dbReference type="InterPro" id="IPR007527">
    <property type="entry name" value="Znf_SWIM"/>
</dbReference>
<gene>
    <name evidence="6" type="ORF">CEPIT_LOCUS9460</name>
</gene>
<feature type="domain" description="SWIM-type" evidence="5">
    <location>
        <begin position="121"/>
        <end position="153"/>
    </location>
</feature>
<keyword evidence="1" id="KW-0479">Metal-binding</keyword>
<dbReference type="PROSITE" id="PS50966">
    <property type="entry name" value="ZF_SWIM"/>
    <property type="match status" value="1"/>
</dbReference>